<keyword evidence="5" id="KW-0418">Kinase</keyword>
<dbReference type="GO" id="GO:0004674">
    <property type="term" value="F:protein serine/threonine kinase activity"/>
    <property type="evidence" value="ECO:0007669"/>
    <property type="project" value="UniProtKB-KW"/>
</dbReference>
<proteinExistence type="inferred from homology"/>
<dbReference type="SMART" id="SM00054">
    <property type="entry name" value="EFh"/>
    <property type="match status" value="4"/>
</dbReference>
<feature type="domain" description="Protein kinase" evidence="8">
    <location>
        <begin position="36"/>
        <end position="288"/>
    </location>
</feature>
<dbReference type="EMBL" id="CAJJDM010000009">
    <property type="protein sequence ID" value="CAD8047806.1"/>
    <property type="molecule type" value="Genomic_DNA"/>
</dbReference>
<gene>
    <name evidence="10" type="ORF">PPRIM_AZ9-3.1.T0120116</name>
</gene>
<dbReference type="InterPro" id="IPR050205">
    <property type="entry name" value="CDPK_Ser/Thr_kinases"/>
</dbReference>
<dbReference type="InterPro" id="IPR002048">
    <property type="entry name" value="EF_hand_dom"/>
</dbReference>
<dbReference type="PROSITE" id="PS50011">
    <property type="entry name" value="PROTEIN_KINASE_DOM"/>
    <property type="match status" value="1"/>
</dbReference>
<dbReference type="InterPro" id="IPR018247">
    <property type="entry name" value="EF_Hand_1_Ca_BS"/>
</dbReference>
<feature type="domain" description="EF-hand" evidence="9">
    <location>
        <begin position="442"/>
        <end position="473"/>
    </location>
</feature>
<dbReference type="PROSITE" id="PS00018">
    <property type="entry name" value="EF_HAND_1"/>
    <property type="match status" value="4"/>
</dbReference>
<dbReference type="Pfam" id="PF13499">
    <property type="entry name" value="EF-hand_7"/>
    <property type="match status" value="2"/>
</dbReference>
<dbReference type="PROSITE" id="PS50222">
    <property type="entry name" value="EF_HAND_2"/>
    <property type="match status" value="4"/>
</dbReference>
<keyword evidence="4" id="KW-0547">Nucleotide-binding</keyword>
<evidence type="ECO:0000256" key="3">
    <source>
        <dbReference type="ARBA" id="ARBA00022679"/>
    </source>
</evidence>
<comment type="similarity">
    <text evidence="7">Belongs to the protein kinase superfamily. Ser/Thr protein kinase family. CDPK subfamily.</text>
</comment>
<feature type="domain" description="EF-hand" evidence="9">
    <location>
        <begin position="368"/>
        <end position="403"/>
    </location>
</feature>
<evidence type="ECO:0000256" key="1">
    <source>
        <dbReference type="ARBA" id="ARBA00001946"/>
    </source>
</evidence>
<dbReference type="GO" id="GO:0005509">
    <property type="term" value="F:calcium ion binding"/>
    <property type="evidence" value="ECO:0007669"/>
    <property type="project" value="InterPro"/>
</dbReference>
<sequence>MGCVANKQNKDMTDNPFFVGPSLFINLKGGDLLKHYRIEKPLGKGAQGEVNLVVHLMSEQKRAMKKIIKSQKINEKLIANECQIMMYFDHPNIVKIYELFQDSQYFYIVYEYLSGGELLDLINKKKELKEQQIANYIKQVLEALNHCHTCGIVHKDVKPQNILLESEEPDAQIKLIDFGAAKPIEQEDIDIVGTPFYISPETILDNSNEKSDVWSCGIMTLQFLTGKLPYKEEKDPQRICDMIKGNEIDYSLIDKVTTNKAKAFIRKMLIFDLNNRYTVEQALLDPWIQDNKNNASIDKKVLDNLKQFHSCSKLQQAILQLIASTMMNNQDKQKLIQQFKSMDRNGDGKLSHQELKAGYMQIYKDELKSEQIVQEILKKGDFNHSDTLEYSEFLVAASQYNQLVEKEKIEKVFKLFDQDGNGQITIAELKKVMAGAGEKSTQWKELIKDFDQNGDGQISHQEFIDTLIKKISDNQ</sequence>
<dbReference type="Pfam" id="PF00069">
    <property type="entry name" value="Pkinase"/>
    <property type="match status" value="1"/>
</dbReference>
<comment type="caution">
    <text evidence="10">The sequence shown here is derived from an EMBL/GenBank/DDBJ whole genome shotgun (WGS) entry which is preliminary data.</text>
</comment>
<evidence type="ECO:0000259" key="8">
    <source>
        <dbReference type="PROSITE" id="PS50011"/>
    </source>
</evidence>
<dbReference type="Proteomes" id="UP000688137">
    <property type="component" value="Unassembled WGS sequence"/>
</dbReference>
<dbReference type="SMART" id="SM00220">
    <property type="entry name" value="S_TKc"/>
    <property type="match status" value="1"/>
</dbReference>
<evidence type="ECO:0000256" key="6">
    <source>
        <dbReference type="ARBA" id="ARBA00022840"/>
    </source>
</evidence>
<dbReference type="GO" id="GO:0005524">
    <property type="term" value="F:ATP binding"/>
    <property type="evidence" value="ECO:0007669"/>
    <property type="project" value="UniProtKB-KW"/>
</dbReference>
<evidence type="ECO:0000259" key="9">
    <source>
        <dbReference type="PROSITE" id="PS50222"/>
    </source>
</evidence>
<dbReference type="InterPro" id="IPR000719">
    <property type="entry name" value="Prot_kinase_dom"/>
</dbReference>
<dbReference type="OMA" id="QLIASTM"/>
<keyword evidence="11" id="KW-1185">Reference proteome</keyword>
<evidence type="ECO:0000313" key="11">
    <source>
        <dbReference type="Proteomes" id="UP000688137"/>
    </source>
</evidence>
<accession>A0A8S1K698</accession>
<evidence type="ECO:0000256" key="4">
    <source>
        <dbReference type="ARBA" id="ARBA00022741"/>
    </source>
</evidence>
<feature type="domain" description="EF-hand" evidence="9">
    <location>
        <begin position="404"/>
        <end position="439"/>
    </location>
</feature>
<keyword evidence="6" id="KW-0067">ATP-binding</keyword>
<dbReference type="CDD" id="cd00051">
    <property type="entry name" value="EFh"/>
    <property type="match status" value="1"/>
</dbReference>
<reference evidence="10" key="1">
    <citation type="submission" date="2021-01" db="EMBL/GenBank/DDBJ databases">
        <authorList>
            <consortium name="Genoscope - CEA"/>
            <person name="William W."/>
        </authorList>
    </citation>
    <scope>NUCLEOTIDE SEQUENCE</scope>
</reference>
<name>A0A8S1K698_PARPR</name>
<evidence type="ECO:0000256" key="5">
    <source>
        <dbReference type="ARBA" id="ARBA00022777"/>
    </source>
</evidence>
<dbReference type="FunFam" id="1.10.238.10:FF:000557">
    <property type="entry name" value="Uncharacterized protein"/>
    <property type="match status" value="1"/>
</dbReference>
<evidence type="ECO:0000256" key="2">
    <source>
        <dbReference type="ARBA" id="ARBA00022527"/>
    </source>
</evidence>
<comment type="cofactor">
    <cofactor evidence="1">
        <name>Mg(2+)</name>
        <dbReference type="ChEBI" id="CHEBI:18420"/>
    </cofactor>
</comment>
<dbReference type="PANTHER" id="PTHR24349">
    <property type="entry name" value="SERINE/THREONINE-PROTEIN KINASE"/>
    <property type="match status" value="1"/>
</dbReference>
<dbReference type="AlphaFoldDB" id="A0A8S1K698"/>
<dbReference type="InterPro" id="IPR008271">
    <property type="entry name" value="Ser/Thr_kinase_AS"/>
</dbReference>
<organism evidence="10 11">
    <name type="scientific">Paramecium primaurelia</name>
    <dbReference type="NCBI Taxonomy" id="5886"/>
    <lineage>
        <taxon>Eukaryota</taxon>
        <taxon>Sar</taxon>
        <taxon>Alveolata</taxon>
        <taxon>Ciliophora</taxon>
        <taxon>Intramacronucleata</taxon>
        <taxon>Oligohymenophorea</taxon>
        <taxon>Peniculida</taxon>
        <taxon>Parameciidae</taxon>
        <taxon>Paramecium</taxon>
    </lineage>
</organism>
<dbReference type="FunFam" id="1.10.510.10:FF:001416">
    <property type="entry name" value="Protein kinase, putative"/>
    <property type="match status" value="1"/>
</dbReference>
<evidence type="ECO:0000313" key="10">
    <source>
        <dbReference type="EMBL" id="CAD8047806.1"/>
    </source>
</evidence>
<feature type="domain" description="EF-hand" evidence="9">
    <location>
        <begin position="330"/>
        <end position="365"/>
    </location>
</feature>
<protein>
    <submittedName>
        <fullName evidence="10">Uncharacterized protein</fullName>
    </submittedName>
</protein>
<keyword evidence="2" id="KW-0723">Serine/threonine-protein kinase</keyword>
<dbReference type="PROSITE" id="PS00108">
    <property type="entry name" value="PROTEIN_KINASE_ST"/>
    <property type="match status" value="1"/>
</dbReference>
<evidence type="ECO:0000256" key="7">
    <source>
        <dbReference type="ARBA" id="ARBA00024334"/>
    </source>
</evidence>
<dbReference type="FunFam" id="3.30.200.20:FF:001339">
    <property type="entry name" value="Protein kinase, putative"/>
    <property type="match status" value="1"/>
</dbReference>
<keyword evidence="3" id="KW-0808">Transferase</keyword>